<evidence type="ECO:0000313" key="1">
    <source>
        <dbReference type="EMBL" id="QQP39280.1"/>
    </source>
</evidence>
<dbReference type="AlphaFoldDB" id="A0A7T8JZA2"/>
<reference evidence="2" key="1">
    <citation type="submission" date="2021-01" db="EMBL/GenBank/DDBJ databases">
        <title>Caligus Genome Assembly.</title>
        <authorList>
            <person name="Gallardo-Escarate C."/>
        </authorList>
    </citation>
    <scope>NUCLEOTIDE SEQUENCE [LARGE SCALE GENOMIC DNA]</scope>
</reference>
<feature type="non-terminal residue" evidence="1">
    <location>
        <position position="274"/>
    </location>
</feature>
<sequence>ERPDGKRCVNKTVNVEQIEFDRGMDCEHRLKKKCHLTFITDYHSAPEEKCDTNFLKGCHIIFKPAHVEKVRVCRTPYEKKCGDGIEGPEICKNLHETICETRFKEYDIEEDHPNCTVVEETRCEKFPINLLHLPHKEGQEPFAEKERCEKWPVQKCMLETKQVKKVHPETECKKVGRKICAPSNCMIVPGEEICNDVKRTLVQNIPEEQCDLQPQKSCRIESTLVPRLVPKKNCIKVPKEVCVNTRRNPKKIIKPVHKLWCYDPQELIKHAEEE</sequence>
<proteinExistence type="predicted"/>
<gene>
    <name evidence="1" type="ORF">FKW44_020108</name>
</gene>
<organism evidence="1 2">
    <name type="scientific">Caligus rogercresseyi</name>
    <name type="common">Sea louse</name>
    <dbReference type="NCBI Taxonomy" id="217165"/>
    <lineage>
        <taxon>Eukaryota</taxon>
        <taxon>Metazoa</taxon>
        <taxon>Ecdysozoa</taxon>
        <taxon>Arthropoda</taxon>
        <taxon>Crustacea</taxon>
        <taxon>Multicrustacea</taxon>
        <taxon>Hexanauplia</taxon>
        <taxon>Copepoda</taxon>
        <taxon>Siphonostomatoida</taxon>
        <taxon>Caligidae</taxon>
        <taxon>Caligus</taxon>
    </lineage>
</organism>
<keyword evidence="2" id="KW-1185">Reference proteome</keyword>
<dbReference type="EMBL" id="CP045903">
    <property type="protein sequence ID" value="QQP39280.1"/>
    <property type="molecule type" value="Genomic_DNA"/>
</dbReference>
<protein>
    <submittedName>
        <fullName evidence="1">Uncharacterized protein</fullName>
    </submittedName>
</protein>
<evidence type="ECO:0000313" key="2">
    <source>
        <dbReference type="Proteomes" id="UP000595437"/>
    </source>
</evidence>
<dbReference type="Proteomes" id="UP000595437">
    <property type="component" value="Chromosome 14"/>
</dbReference>
<dbReference type="OrthoDB" id="6364333at2759"/>
<name>A0A7T8JZA2_CALRO</name>
<accession>A0A7T8JZA2</accession>